<protein>
    <submittedName>
        <fullName evidence="1">Uncharacterized protein</fullName>
    </submittedName>
</protein>
<dbReference type="Proteomes" id="UP000000763">
    <property type="component" value="Chromosome 8"/>
</dbReference>
<dbReference type="EMBL" id="AP005866">
    <property type="protein sequence ID" value="BAD01760.1"/>
    <property type="molecule type" value="Genomic_DNA"/>
</dbReference>
<evidence type="ECO:0000313" key="1">
    <source>
        <dbReference type="EMBL" id="BAD01760.1"/>
    </source>
</evidence>
<gene>
    <name evidence="1" type="primary">OSJNBb0076O03.20</name>
</gene>
<accession>Q6YUK0</accession>
<sequence length="133" mass="14034">MAGNVGSTWQWQESAVAACRKPTTPATVCRRWLATSPPILPAAALPIRPRGSAAALHQAAAPLGLRKGRPPPPHRTTRGCAVRATLLRQVAPPQALAASPTPHLVHHGCPTSLLGCRPPPLALVTVMWTPHTR</sequence>
<reference evidence="2" key="1">
    <citation type="journal article" date="2005" name="Nature">
        <title>The map-based sequence of the rice genome.</title>
        <authorList>
            <consortium name="International rice genome sequencing project (IRGSP)"/>
            <person name="Matsumoto T."/>
            <person name="Wu J."/>
            <person name="Kanamori H."/>
            <person name="Katayose Y."/>
            <person name="Fujisawa M."/>
            <person name="Namiki N."/>
            <person name="Mizuno H."/>
            <person name="Yamamoto K."/>
            <person name="Antonio B.A."/>
            <person name="Baba T."/>
            <person name="Sakata K."/>
            <person name="Nagamura Y."/>
            <person name="Aoki H."/>
            <person name="Arikawa K."/>
            <person name="Arita K."/>
            <person name="Bito T."/>
            <person name="Chiden Y."/>
            <person name="Fujitsuka N."/>
            <person name="Fukunaka R."/>
            <person name="Hamada M."/>
            <person name="Harada C."/>
            <person name="Hayashi A."/>
            <person name="Hijishita S."/>
            <person name="Honda M."/>
            <person name="Hosokawa S."/>
            <person name="Ichikawa Y."/>
            <person name="Idonuma A."/>
            <person name="Iijima M."/>
            <person name="Ikeda M."/>
            <person name="Ikeno M."/>
            <person name="Ito K."/>
            <person name="Ito S."/>
            <person name="Ito T."/>
            <person name="Ito Y."/>
            <person name="Ito Y."/>
            <person name="Iwabuchi A."/>
            <person name="Kamiya K."/>
            <person name="Karasawa W."/>
            <person name="Kurita K."/>
            <person name="Katagiri S."/>
            <person name="Kikuta A."/>
            <person name="Kobayashi H."/>
            <person name="Kobayashi N."/>
            <person name="Machita K."/>
            <person name="Maehara T."/>
            <person name="Masukawa M."/>
            <person name="Mizubayashi T."/>
            <person name="Mukai Y."/>
            <person name="Nagasaki H."/>
            <person name="Nagata Y."/>
            <person name="Naito S."/>
            <person name="Nakashima M."/>
            <person name="Nakama Y."/>
            <person name="Nakamichi Y."/>
            <person name="Nakamura M."/>
            <person name="Meguro A."/>
            <person name="Negishi M."/>
            <person name="Ohta I."/>
            <person name="Ohta T."/>
            <person name="Okamoto M."/>
            <person name="Ono N."/>
            <person name="Saji S."/>
            <person name="Sakaguchi M."/>
            <person name="Sakai K."/>
            <person name="Shibata M."/>
            <person name="Shimokawa T."/>
            <person name="Song J."/>
            <person name="Takazaki Y."/>
            <person name="Terasawa K."/>
            <person name="Tsugane M."/>
            <person name="Tsuji K."/>
            <person name="Ueda S."/>
            <person name="Waki K."/>
            <person name="Yamagata H."/>
            <person name="Yamamoto M."/>
            <person name="Yamamoto S."/>
            <person name="Yamane H."/>
            <person name="Yoshiki S."/>
            <person name="Yoshihara R."/>
            <person name="Yukawa K."/>
            <person name="Zhong H."/>
            <person name="Yano M."/>
            <person name="Yuan Q."/>
            <person name="Ouyang S."/>
            <person name="Liu J."/>
            <person name="Jones K.M."/>
            <person name="Gansberger K."/>
            <person name="Moffat K."/>
            <person name="Hill J."/>
            <person name="Bera J."/>
            <person name="Fadrosh D."/>
            <person name="Jin S."/>
            <person name="Johri S."/>
            <person name="Kim M."/>
            <person name="Overton L."/>
            <person name="Reardon M."/>
            <person name="Tsitrin T."/>
            <person name="Vuong H."/>
            <person name="Weaver B."/>
            <person name="Ciecko A."/>
            <person name="Tallon L."/>
            <person name="Jackson J."/>
            <person name="Pai G."/>
            <person name="Aken S.V."/>
            <person name="Utterback T."/>
            <person name="Reidmuller S."/>
            <person name="Feldblyum T."/>
            <person name="Hsiao J."/>
            <person name="Zismann V."/>
            <person name="Iobst S."/>
            <person name="de Vazeille A.R."/>
            <person name="Buell C.R."/>
            <person name="Ying K."/>
            <person name="Li Y."/>
            <person name="Lu T."/>
            <person name="Huang Y."/>
            <person name="Zhao Q."/>
            <person name="Feng Q."/>
            <person name="Zhang L."/>
            <person name="Zhu J."/>
            <person name="Weng Q."/>
            <person name="Mu J."/>
            <person name="Lu Y."/>
            <person name="Fan D."/>
            <person name="Liu Y."/>
            <person name="Guan J."/>
            <person name="Zhang Y."/>
            <person name="Yu S."/>
            <person name="Liu X."/>
            <person name="Zhang Y."/>
            <person name="Hong G."/>
            <person name="Han B."/>
            <person name="Choisne N."/>
            <person name="Demange N."/>
            <person name="Orjeda G."/>
            <person name="Samain S."/>
            <person name="Cattolico L."/>
            <person name="Pelletier E."/>
            <person name="Couloux A."/>
            <person name="Segurens B."/>
            <person name="Wincker P."/>
            <person name="D'Hont A."/>
            <person name="Scarpelli C."/>
            <person name="Weissenbach J."/>
            <person name="Salanoubat M."/>
            <person name="Quetier F."/>
            <person name="Yu Y."/>
            <person name="Kim H.R."/>
            <person name="Rambo T."/>
            <person name="Currie J."/>
            <person name="Collura K."/>
            <person name="Luo M."/>
            <person name="Yang T."/>
            <person name="Ammiraju J.S.S."/>
            <person name="Engler F."/>
            <person name="Soderlund C."/>
            <person name="Wing R.A."/>
            <person name="Palmer L.E."/>
            <person name="de la Bastide M."/>
            <person name="Spiegel L."/>
            <person name="Nascimento L."/>
            <person name="Zutavern T."/>
            <person name="O'Shaughnessy A."/>
            <person name="Dike S."/>
            <person name="Dedhia N."/>
            <person name="Preston R."/>
            <person name="Balija V."/>
            <person name="McCombie W.R."/>
            <person name="Chow T."/>
            <person name="Chen H."/>
            <person name="Chung M."/>
            <person name="Chen C."/>
            <person name="Shaw J."/>
            <person name="Wu H."/>
            <person name="Hsiao K."/>
            <person name="Chao Y."/>
            <person name="Chu M."/>
            <person name="Cheng C."/>
            <person name="Hour A."/>
            <person name="Lee P."/>
            <person name="Lin S."/>
            <person name="Lin Y."/>
            <person name="Liou J."/>
            <person name="Liu S."/>
            <person name="Hsing Y."/>
            <person name="Raghuvanshi S."/>
            <person name="Mohanty A."/>
            <person name="Bharti A.K."/>
            <person name="Gaur A."/>
            <person name="Gupta V."/>
            <person name="Kumar D."/>
            <person name="Ravi V."/>
            <person name="Vij S."/>
            <person name="Kapur A."/>
            <person name="Khurana P."/>
            <person name="Khurana P."/>
            <person name="Khurana J.P."/>
            <person name="Tyagi A.K."/>
            <person name="Gaikwad K."/>
            <person name="Singh A."/>
            <person name="Dalal V."/>
            <person name="Srivastava S."/>
            <person name="Dixit A."/>
            <person name="Pal A.K."/>
            <person name="Ghazi I.A."/>
            <person name="Yadav M."/>
            <person name="Pandit A."/>
            <person name="Bhargava A."/>
            <person name="Sureshbabu K."/>
            <person name="Batra K."/>
            <person name="Sharma T.R."/>
            <person name="Mohapatra T."/>
            <person name="Singh N.K."/>
            <person name="Messing J."/>
            <person name="Nelson A.B."/>
            <person name="Fuks G."/>
            <person name="Kavchok S."/>
            <person name="Keizer G."/>
            <person name="Linton E."/>
            <person name="Llaca V."/>
            <person name="Song R."/>
            <person name="Tanyolac B."/>
            <person name="Young S."/>
            <person name="Ho-Il K."/>
            <person name="Hahn J.H."/>
            <person name="Sangsakoo G."/>
            <person name="Vanavichit A."/>
            <person name="de Mattos Luiz.A.T."/>
            <person name="Zimmer P.D."/>
            <person name="Malone G."/>
            <person name="Dellagostin O."/>
            <person name="de Oliveira A.C."/>
            <person name="Bevan M."/>
            <person name="Bancroft I."/>
            <person name="Minx P."/>
            <person name="Cordum H."/>
            <person name="Wilson R."/>
            <person name="Cheng Z."/>
            <person name="Jin W."/>
            <person name="Jiang J."/>
            <person name="Leong S.A."/>
            <person name="Iwama H."/>
            <person name="Gojobori T."/>
            <person name="Itoh T."/>
            <person name="Niimura Y."/>
            <person name="Fujii Y."/>
            <person name="Habara T."/>
            <person name="Sakai H."/>
            <person name="Sato Y."/>
            <person name="Wilson G."/>
            <person name="Kumar K."/>
            <person name="McCouch S."/>
            <person name="Juretic N."/>
            <person name="Hoen D."/>
            <person name="Wright S."/>
            <person name="Bruskiewich R."/>
            <person name="Bureau T."/>
            <person name="Miyao A."/>
            <person name="Hirochika H."/>
            <person name="Nishikawa T."/>
            <person name="Kadowaki K."/>
            <person name="Sugiura M."/>
            <person name="Burr B."/>
            <person name="Sasaki T."/>
        </authorList>
    </citation>
    <scope>NUCLEOTIDE SEQUENCE [LARGE SCALE GENOMIC DNA]</scope>
    <source>
        <strain evidence="2">cv. Nipponbare</strain>
    </source>
</reference>
<name>Q6YUK0_ORYSJ</name>
<proteinExistence type="predicted"/>
<dbReference type="AlphaFoldDB" id="Q6YUK0"/>
<reference evidence="2" key="2">
    <citation type="journal article" date="2008" name="Nucleic Acids Res.">
        <title>The rice annotation project database (RAP-DB): 2008 update.</title>
        <authorList>
            <consortium name="The rice annotation project (RAP)"/>
        </authorList>
    </citation>
    <scope>GENOME REANNOTATION</scope>
    <source>
        <strain evidence="2">cv. Nipponbare</strain>
    </source>
</reference>
<evidence type="ECO:0000313" key="2">
    <source>
        <dbReference type="Proteomes" id="UP000000763"/>
    </source>
</evidence>
<organism evidence="1 2">
    <name type="scientific">Oryza sativa subsp. japonica</name>
    <name type="common">Rice</name>
    <dbReference type="NCBI Taxonomy" id="39947"/>
    <lineage>
        <taxon>Eukaryota</taxon>
        <taxon>Viridiplantae</taxon>
        <taxon>Streptophyta</taxon>
        <taxon>Embryophyta</taxon>
        <taxon>Tracheophyta</taxon>
        <taxon>Spermatophyta</taxon>
        <taxon>Magnoliopsida</taxon>
        <taxon>Liliopsida</taxon>
        <taxon>Poales</taxon>
        <taxon>Poaceae</taxon>
        <taxon>BOP clade</taxon>
        <taxon>Oryzoideae</taxon>
        <taxon>Oryzeae</taxon>
        <taxon>Oryzinae</taxon>
        <taxon>Oryza</taxon>
        <taxon>Oryza sativa</taxon>
    </lineage>
</organism>